<evidence type="ECO:0000256" key="2">
    <source>
        <dbReference type="SAM" id="Phobius"/>
    </source>
</evidence>
<dbReference type="EMBL" id="LSRF01000009">
    <property type="protein sequence ID" value="KXP13907.1"/>
    <property type="molecule type" value="Genomic_DNA"/>
</dbReference>
<feature type="region of interest" description="Disordered" evidence="1">
    <location>
        <begin position="191"/>
        <end position="294"/>
    </location>
</feature>
<organism evidence="3 4">
    <name type="scientific">Tsukamurella pseudospumae</name>
    <dbReference type="NCBI Taxonomy" id="239498"/>
    <lineage>
        <taxon>Bacteria</taxon>
        <taxon>Bacillati</taxon>
        <taxon>Actinomycetota</taxon>
        <taxon>Actinomycetes</taxon>
        <taxon>Mycobacteriales</taxon>
        <taxon>Tsukamurellaceae</taxon>
        <taxon>Tsukamurella</taxon>
    </lineage>
</organism>
<protein>
    <submittedName>
        <fullName evidence="3">Uncharacterized protein</fullName>
    </submittedName>
</protein>
<sequence length="294" mass="30998">MSNLQFAPGETDVVQESFSPSVILFWLRTSVGASSTRVVARQTNSALGLIPLGSKDIAYPLSNVAGVGVNTRFHLGRLVAGVINLLIAYPCLSNATSSGLLLVIGLIFLVFGVAALVNMFTATLTVQNNGGGVAVIGVSILEKAKLEALREQINQRLFADQALLRHNQHMQVQNQQLSVQQQQLNAQVMQQSAYLQSQQPQSGAPAPQPPAVPQRRSPTGFDPALLSGGTSQVAPQPPSAPSPKAYSPSWQAPAQPNPPQSSAPTPQPPTPPSAPPPQQPPTGTPSTKPYKPSY</sequence>
<proteinExistence type="predicted"/>
<comment type="caution">
    <text evidence="3">The sequence shown here is derived from an EMBL/GenBank/DDBJ whole genome shotgun (WGS) entry which is preliminary data.</text>
</comment>
<dbReference type="RefSeq" id="WP_068570343.1">
    <property type="nucleotide sequence ID" value="NZ_LSRF01000009.1"/>
</dbReference>
<dbReference type="PRINTS" id="PR01217">
    <property type="entry name" value="PRICHEXTENSN"/>
</dbReference>
<dbReference type="STRING" id="239498.AXK60_22650"/>
<feature type="transmembrane region" description="Helical" evidence="2">
    <location>
        <begin position="99"/>
        <end position="120"/>
    </location>
</feature>
<reference evidence="4" key="1">
    <citation type="submission" date="2016-02" db="EMBL/GenBank/DDBJ databases">
        <authorList>
            <person name="Wen L."/>
            <person name="He K."/>
            <person name="Yang H."/>
        </authorList>
    </citation>
    <scope>NUCLEOTIDE SEQUENCE [LARGE SCALE GENOMIC DNA]</scope>
    <source>
        <strain evidence="4">JCM 15929</strain>
    </source>
</reference>
<dbReference type="OrthoDB" id="3243398at2"/>
<evidence type="ECO:0000313" key="4">
    <source>
        <dbReference type="Proteomes" id="UP000070258"/>
    </source>
</evidence>
<feature type="compositionally biased region" description="Low complexity" evidence="1">
    <location>
        <begin position="284"/>
        <end position="294"/>
    </location>
</feature>
<name>A0A138ATW9_9ACTN</name>
<feature type="compositionally biased region" description="Pro residues" evidence="1">
    <location>
        <begin position="255"/>
        <end position="283"/>
    </location>
</feature>
<feature type="compositionally biased region" description="Low complexity" evidence="1">
    <location>
        <begin position="191"/>
        <end position="205"/>
    </location>
</feature>
<keyword evidence="2" id="KW-1133">Transmembrane helix</keyword>
<feature type="compositionally biased region" description="Low complexity" evidence="1">
    <location>
        <begin position="242"/>
        <end position="254"/>
    </location>
</feature>
<keyword evidence="2" id="KW-0472">Membrane</keyword>
<evidence type="ECO:0000256" key="1">
    <source>
        <dbReference type="SAM" id="MobiDB-lite"/>
    </source>
</evidence>
<dbReference type="Proteomes" id="UP000070258">
    <property type="component" value="Unassembled WGS sequence"/>
</dbReference>
<keyword evidence="2" id="KW-0812">Transmembrane</keyword>
<accession>A0A138ATW9</accession>
<evidence type="ECO:0000313" key="3">
    <source>
        <dbReference type="EMBL" id="KXP13907.1"/>
    </source>
</evidence>
<dbReference type="AlphaFoldDB" id="A0A138ATW9"/>
<feature type="transmembrane region" description="Helical" evidence="2">
    <location>
        <begin position="74"/>
        <end position="92"/>
    </location>
</feature>
<gene>
    <name evidence="3" type="ORF">AXK60_22650</name>
</gene>